<feature type="compositionally biased region" description="Low complexity" evidence="1">
    <location>
        <begin position="364"/>
        <end position="388"/>
    </location>
</feature>
<dbReference type="Proteomes" id="UP001309876">
    <property type="component" value="Unassembled WGS sequence"/>
</dbReference>
<feature type="compositionally biased region" description="Polar residues" evidence="1">
    <location>
        <begin position="569"/>
        <end position="586"/>
    </location>
</feature>
<evidence type="ECO:0000256" key="1">
    <source>
        <dbReference type="SAM" id="MobiDB-lite"/>
    </source>
</evidence>
<keyword evidence="3" id="KW-1185">Reference proteome</keyword>
<name>A0AAN7Y9R0_9EURO</name>
<accession>A0AAN7Y9R0</accession>
<feature type="compositionally biased region" description="Polar residues" evidence="1">
    <location>
        <begin position="1009"/>
        <end position="1026"/>
    </location>
</feature>
<feature type="region of interest" description="Disordered" evidence="1">
    <location>
        <begin position="908"/>
        <end position="1034"/>
    </location>
</feature>
<feature type="compositionally biased region" description="Pro residues" evidence="1">
    <location>
        <begin position="398"/>
        <end position="409"/>
    </location>
</feature>
<feature type="compositionally biased region" description="Polar residues" evidence="1">
    <location>
        <begin position="543"/>
        <end position="561"/>
    </location>
</feature>
<feature type="compositionally biased region" description="Basic and acidic residues" evidence="1">
    <location>
        <begin position="701"/>
        <end position="711"/>
    </location>
</feature>
<dbReference type="SUPFAM" id="SSF55753">
    <property type="entry name" value="Actin depolymerizing proteins"/>
    <property type="match status" value="1"/>
</dbReference>
<feature type="region of interest" description="Disordered" evidence="1">
    <location>
        <begin position="543"/>
        <end position="603"/>
    </location>
</feature>
<comment type="caution">
    <text evidence="2">The sequence shown here is derived from an EMBL/GenBank/DDBJ whole genome shotgun (WGS) entry which is preliminary data.</text>
</comment>
<feature type="region of interest" description="Disordered" evidence="1">
    <location>
        <begin position="621"/>
        <end position="649"/>
    </location>
</feature>
<feature type="region of interest" description="Disordered" evidence="1">
    <location>
        <begin position="147"/>
        <end position="182"/>
    </location>
</feature>
<feature type="compositionally biased region" description="Low complexity" evidence="1">
    <location>
        <begin position="942"/>
        <end position="952"/>
    </location>
</feature>
<feature type="compositionally biased region" description="Basic and acidic residues" evidence="1">
    <location>
        <begin position="822"/>
        <end position="831"/>
    </location>
</feature>
<feature type="region of interest" description="Disordered" evidence="1">
    <location>
        <begin position="214"/>
        <end position="240"/>
    </location>
</feature>
<feature type="compositionally biased region" description="Polar residues" evidence="1">
    <location>
        <begin position="416"/>
        <end position="436"/>
    </location>
</feature>
<feature type="compositionally biased region" description="Polar residues" evidence="1">
    <location>
        <begin position="962"/>
        <end position="982"/>
    </location>
</feature>
<feature type="compositionally biased region" description="Basic and acidic residues" evidence="1">
    <location>
        <begin position="329"/>
        <end position="343"/>
    </location>
</feature>
<organism evidence="2 3">
    <name type="scientific">Lithohypha guttulata</name>
    <dbReference type="NCBI Taxonomy" id="1690604"/>
    <lineage>
        <taxon>Eukaryota</taxon>
        <taxon>Fungi</taxon>
        <taxon>Dikarya</taxon>
        <taxon>Ascomycota</taxon>
        <taxon>Pezizomycotina</taxon>
        <taxon>Eurotiomycetes</taxon>
        <taxon>Chaetothyriomycetidae</taxon>
        <taxon>Chaetothyriales</taxon>
        <taxon>Trichomeriaceae</taxon>
        <taxon>Lithohypha</taxon>
    </lineage>
</organism>
<gene>
    <name evidence="2" type="ORF">LTR05_006299</name>
</gene>
<feature type="compositionally biased region" description="Polar residues" evidence="1">
    <location>
        <begin position="623"/>
        <end position="642"/>
    </location>
</feature>
<sequence>MSLNGLDDEVIAQALQNVSTEAGGWFLLRYASRDTVALLNGGTGGVSEARRAIQGYEEKSPLYGLVHYRRKRFILKYVPEGTSRLLQVRLAVQFQSVLDTFSHDTVFPFTNADELSESALRLSTMSHSSGSKTPSQTSLRLNEIAEDNEEGPSMKEEPIQSSVVPQLEKQRDDPGITDGLPASTIRAKAMLAKRRQESMQSETKVDAWQIGQEPSASAEETVVAPSPEAPPKSTKEQFPPRSSSIIIDKDLPVPPAEKISTGLPKGGTDTYPEYLHDVVIPSFDSDSDDDARRPVPKEYNPIRYSNHLSAAESTNISQWTNNVAASTSSKHDRALRPHPESQRRPRTAGYSEDMVSVRRVANLPTSVRVSSRISSQPSRPGSQQSTRSVPARFVPSANLPPPLPSPTEPTIPVSRPTASRMQSQTSTLSAESSNVSPEKMRLMKALQMRKRNQLLAQRSAPATALVPPSTMASTDSTQSGLSNLSTAASSTNNASRMANSQIPEIASIDESETTSPISVITISDHHSTDATSLEMSIIVNKSRASLSSDTNSSTTPTANDGRQQRADPCTNQETSIDDTNTSNSASHGPVIVSGPDESSAAKSDRITTINHPEFNQHERQDLASVQSLESQPMSGSVSANQPNKKRHQFEGRITIPGALTDPSEVSDSESFMEELQNATVQEATSMSVNRAPMTPVLSRIPTRDMSRDRTYSDMSNTKHRSHSYGSQASTPEKPRATSRAGSTRSVSTALPQWPPQSTEPVPALPKQKAQISAGISTRVKTFEGLSHPDSDACSVAAEKDHTRGTMLSGMLKRASFLNYSSRTDRTPDKEVPSPSPSPRTAVLEEAIAKANARPVVQRPGAGTEVYSPTHKGETVSITARIVRNPSNGPQGPGDDAQMHWSPLIVQHETREEHDLPSPLSHDTTHSSDSFAPSTTSERRHFSFSSHRANSRNLSPVEKRSQRPSITSSPKKQSRPPSDTSSITEERRASRTSRVLKRLSGFGKPRTKASGITSPTQESLHTETIQEQAEMPEHKTRSVVDIGEVNVQFPEGLLWKRRFLRVDNQGYLIFAPPINDFSTHGKNREIHLDELYQPALPDLEREEMAWSIILDLKAGGTVQCACGSKEAQMSILDMLLNAHSAYNQLYAG</sequence>
<reference evidence="2 3" key="1">
    <citation type="submission" date="2023-08" db="EMBL/GenBank/DDBJ databases">
        <title>Black Yeasts Isolated from many extreme environments.</title>
        <authorList>
            <person name="Coleine C."/>
            <person name="Stajich J.E."/>
            <person name="Selbmann L."/>
        </authorList>
    </citation>
    <scope>NUCLEOTIDE SEQUENCE [LARGE SCALE GENOMIC DNA]</scope>
    <source>
        <strain evidence="2 3">CCFEE 5910</strain>
    </source>
</reference>
<evidence type="ECO:0000313" key="2">
    <source>
        <dbReference type="EMBL" id="KAK5083793.1"/>
    </source>
</evidence>
<feature type="region of interest" description="Disordered" evidence="1">
    <location>
        <begin position="323"/>
        <end position="438"/>
    </location>
</feature>
<evidence type="ECO:0000313" key="3">
    <source>
        <dbReference type="Proteomes" id="UP001309876"/>
    </source>
</evidence>
<feature type="region of interest" description="Disordered" evidence="1">
    <location>
        <begin position="683"/>
        <end position="765"/>
    </location>
</feature>
<dbReference type="EMBL" id="JAVRRJ010000006">
    <property type="protein sequence ID" value="KAK5083793.1"/>
    <property type="molecule type" value="Genomic_DNA"/>
</dbReference>
<protein>
    <submittedName>
        <fullName evidence="2">Uncharacterized protein</fullName>
    </submittedName>
</protein>
<feature type="region of interest" description="Disordered" evidence="1">
    <location>
        <begin position="457"/>
        <end position="487"/>
    </location>
</feature>
<proteinExistence type="predicted"/>
<dbReference type="AlphaFoldDB" id="A0AAN7Y9R0"/>
<feature type="compositionally biased region" description="Polar residues" evidence="1">
    <location>
        <begin position="739"/>
        <end position="759"/>
    </location>
</feature>
<feature type="region of interest" description="Disordered" evidence="1">
    <location>
        <begin position="818"/>
        <end position="872"/>
    </location>
</feature>